<dbReference type="InterPro" id="IPR036737">
    <property type="entry name" value="OmpA-like_sf"/>
</dbReference>
<dbReference type="HOGENOM" id="CLU_016890_6_0_10"/>
<reference evidence="7" key="1">
    <citation type="submission" date="2005-08" db="EMBL/GenBank/DDBJ databases">
        <title>Complete sequence of Chlorobium chlorochromatii CaD3.</title>
        <authorList>
            <person name="Copeland A."/>
            <person name="Lucas S."/>
            <person name="Lapidus A."/>
            <person name="Barry K."/>
            <person name="Detter J.C."/>
            <person name="Glavina T."/>
            <person name="Hammon N."/>
            <person name="Israni S."/>
            <person name="Pitluck S."/>
            <person name="Bryant D."/>
            <person name="Schmutz J."/>
            <person name="Larimer F."/>
            <person name="Land M."/>
            <person name="Kyrpides N."/>
            <person name="Ivanova N."/>
            <person name="Richardson P."/>
        </authorList>
    </citation>
    <scope>NUCLEOTIDE SEQUENCE [LARGE SCALE GENOMIC DNA]</scope>
    <source>
        <strain evidence="7">CaD3</strain>
    </source>
</reference>
<evidence type="ECO:0000259" key="6">
    <source>
        <dbReference type="PROSITE" id="PS51123"/>
    </source>
</evidence>
<dbReference type="PANTHER" id="PTHR30329">
    <property type="entry name" value="STATOR ELEMENT OF FLAGELLAR MOTOR COMPLEX"/>
    <property type="match status" value="1"/>
</dbReference>
<dbReference type="EMBL" id="CP000108">
    <property type="protein sequence ID" value="ABB28414.1"/>
    <property type="molecule type" value="Genomic_DNA"/>
</dbReference>
<dbReference type="Pfam" id="PF00691">
    <property type="entry name" value="OmpA"/>
    <property type="match status" value="1"/>
</dbReference>
<dbReference type="PANTHER" id="PTHR30329:SF21">
    <property type="entry name" value="LIPOPROTEIN YIAD-RELATED"/>
    <property type="match status" value="1"/>
</dbReference>
<dbReference type="GO" id="GO:0009279">
    <property type="term" value="C:cell outer membrane"/>
    <property type="evidence" value="ECO:0007669"/>
    <property type="project" value="UniProtKB-SubCell"/>
</dbReference>
<dbReference type="STRING" id="340177.Cag_1152"/>
<dbReference type="CDD" id="cd07185">
    <property type="entry name" value="OmpA_C-like"/>
    <property type="match status" value="1"/>
</dbReference>
<dbReference type="InterPro" id="IPR039567">
    <property type="entry name" value="Gly-zipper"/>
</dbReference>
<dbReference type="Pfam" id="PF13488">
    <property type="entry name" value="Gly-zipper_Omp"/>
    <property type="match status" value="1"/>
</dbReference>
<keyword evidence="3" id="KW-0998">Cell outer membrane</keyword>
<dbReference type="AlphaFoldDB" id="Q3ARG1"/>
<protein>
    <submittedName>
        <fullName evidence="7">OmpA family protein</fullName>
    </submittedName>
</protein>
<evidence type="ECO:0000256" key="3">
    <source>
        <dbReference type="ARBA" id="ARBA00023237"/>
    </source>
</evidence>
<feature type="signal peptide" evidence="5">
    <location>
        <begin position="1"/>
        <end position="25"/>
    </location>
</feature>
<evidence type="ECO:0000256" key="2">
    <source>
        <dbReference type="ARBA" id="ARBA00023136"/>
    </source>
</evidence>
<dbReference type="eggNOG" id="COG2885">
    <property type="taxonomic scope" value="Bacteria"/>
</dbReference>
<evidence type="ECO:0000256" key="4">
    <source>
        <dbReference type="PROSITE-ProRule" id="PRU00473"/>
    </source>
</evidence>
<name>Q3ARG1_CHLCH</name>
<evidence type="ECO:0000313" key="7">
    <source>
        <dbReference type="EMBL" id="ABB28414.1"/>
    </source>
</evidence>
<sequence length="233" mass="24060">MALSLYKIAKPVALLLIPATLSVTWGCQTTTPSSNAAQKAKIGAAAGGAIGALIGSRTGSWAKGALIGAVVGGASGAVLGNYMDKQAAAIDQNVEGAQVQRVGESIRVVFDSGLLFTTGSSTISAASRSNIEQLARILNTYGDTNVVIEGHTDSIGNEATNQVLSEKRAESVATLLKVYGVAPNRMSAVGYGETRPVATNETEAGRNLNRRVEVLIYATDALRQQAASGQLRL</sequence>
<dbReference type="InterPro" id="IPR006664">
    <property type="entry name" value="OMP_bac"/>
</dbReference>
<dbReference type="PRINTS" id="PR01021">
    <property type="entry name" value="OMPADOMAIN"/>
</dbReference>
<keyword evidence="5" id="KW-0732">Signal</keyword>
<evidence type="ECO:0000256" key="1">
    <source>
        <dbReference type="ARBA" id="ARBA00004442"/>
    </source>
</evidence>
<dbReference type="KEGG" id="cch:Cag_1152"/>
<dbReference type="SUPFAM" id="SSF103088">
    <property type="entry name" value="OmpA-like"/>
    <property type="match status" value="1"/>
</dbReference>
<dbReference type="InterPro" id="IPR050330">
    <property type="entry name" value="Bact_OuterMem_StrucFunc"/>
</dbReference>
<dbReference type="InterPro" id="IPR006665">
    <property type="entry name" value="OmpA-like"/>
</dbReference>
<evidence type="ECO:0000256" key="5">
    <source>
        <dbReference type="SAM" id="SignalP"/>
    </source>
</evidence>
<accession>Q3ARG1</accession>
<gene>
    <name evidence="7" type="ordered locus">Cag_1152</name>
</gene>
<dbReference type="OrthoDB" id="9782229at2"/>
<dbReference type="PRINTS" id="PR01023">
    <property type="entry name" value="NAFLGMOTY"/>
</dbReference>
<feature type="domain" description="OmpA-like" evidence="6">
    <location>
        <begin position="102"/>
        <end position="220"/>
    </location>
</feature>
<proteinExistence type="predicted"/>
<dbReference type="Gene3D" id="3.30.1330.60">
    <property type="entry name" value="OmpA-like domain"/>
    <property type="match status" value="1"/>
</dbReference>
<keyword evidence="2 4" id="KW-0472">Membrane</keyword>
<comment type="subcellular location">
    <subcellularLocation>
        <location evidence="1">Cell outer membrane</location>
    </subcellularLocation>
</comment>
<dbReference type="PROSITE" id="PS51123">
    <property type="entry name" value="OMPA_2"/>
    <property type="match status" value="1"/>
</dbReference>
<organism evidence="7">
    <name type="scientific">Chlorobium chlorochromatii (strain CaD3)</name>
    <dbReference type="NCBI Taxonomy" id="340177"/>
    <lineage>
        <taxon>Bacteria</taxon>
        <taxon>Pseudomonadati</taxon>
        <taxon>Chlorobiota</taxon>
        <taxon>Chlorobiia</taxon>
        <taxon>Chlorobiales</taxon>
        <taxon>Chlorobiaceae</taxon>
        <taxon>Chlorobium/Pelodictyon group</taxon>
        <taxon>Chlorobium</taxon>
    </lineage>
</organism>
<feature type="chain" id="PRO_5004223858" evidence="5">
    <location>
        <begin position="26"/>
        <end position="233"/>
    </location>
</feature>